<name>A0A0H2RIA9_9AGAM</name>
<organism evidence="5 6">
    <name type="scientific">Schizopora paradoxa</name>
    <dbReference type="NCBI Taxonomy" id="27342"/>
    <lineage>
        <taxon>Eukaryota</taxon>
        <taxon>Fungi</taxon>
        <taxon>Dikarya</taxon>
        <taxon>Basidiomycota</taxon>
        <taxon>Agaricomycotina</taxon>
        <taxon>Agaricomycetes</taxon>
        <taxon>Hymenochaetales</taxon>
        <taxon>Schizoporaceae</taxon>
        <taxon>Schizopora</taxon>
    </lineage>
</organism>
<dbReference type="EC" id="3.1.1.-" evidence="3"/>
<dbReference type="OrthoDB" id="408631at2759"/>
<dbReference type="InterPro" id="IPR019826">
    <property type="entry name" value="Carboxylesterase_B_AS"/>
</dbReference>
<feature type="chain" id="PRO_5005118455" description="Carboxylic ester hydrolase" evidence="3">
    <location>
        <begin position="19"/>
        <end position="563"/>
    </location>
</feature>
<evidence type="ECO:0000313" key="5">
    <source>
        <dbReference type="EMBL" id="KLO11372.1"/>
    </source>
</evidence>
<dbReference type="GO" id="GO:0016787">
    <property type="term" value="F:hydrolase activity"/>
    <property type="evidence" value="ECO:0007669"/>
    <property type="project" value="UniProtKB-KW"/>
</dbReference>
<dbReference type="Gene3D" id="3.40.50.1820">
    <property type="entry name" value="alpha/beta hydrolase"/>
    <property type="match status" value="1"/>
</dbReference>
<keyword evidence="2 3" id="KW-0378">Hydrolase</keyword>
<dbReference type="ESTHER" id="9homo-a0a0h2ria9">
    <property type="family name" value="Fungal_carboxylesterase_lipase"/>
</dbReference>
<reference evidence="5 6" key="1">
    <citation type="submission" date="2015-04" db="EMBL/GenBank/DDBJ databases">
        <title>Complete genome sequence of Schizopora paradoxa KUC8140, a cosmopolitan wood degrader in East Asia.</title>
        <authorList>
            <consortium name="DOE Joint Genome Institute"/>
            <person name="Min B."/>
            <person name="Park H."/>
            <person name="Jang Y."/>
            <person name="Kim J.-J."/>
            <person name="Kim K.H."/>
            <person name="Pangilinan J."/>
            <person name="Lipzen A."/>
            <person name="Riley R."/>
            <person name="Grigoriev I.V."/>
            <person name="Spatafora J.W."/>
            <person name="Choi I.-G."/>
        </authorList>
    </citation>
    <scope>NUCLEOTIDE SEQUENCE [LARGE SCALE GENOMIC DNA]</scope>
    <source>
        <strain evidence="5 6">KUC8140</strain>
    </source>
</reference>
<dbReference type="PANTHER" id="PTHR11559">
    <property type="entry name" value="CARBOXYLESTERASE"/>
    <property type="match status" value="1"/>
</dbReference>
<dbReference type="InterPro" id="IPR002018">
    <property type="entry name" value="CarbesteraseB"/>
</dbReference>
<evidence type="ECO:0000256" key="1">
    <source>
        <dbReference type="ARBA" id="ARBA00005964"/>
    </source>
</evidence>
<proteinExistence type="inferred from homology"/>
<dbReference type="InParanoid" id="A0A0H2RIA9"/>
<dbReference type="Proteomes" id="UP000053477">
    <property type="component" value="Unassembled WGS sequence"/>
</dbReference>
<protein>
    <recommendedName>
        <fullName evidence="3">Carboxylic ester hydrolase</fullName>
        <ecNumber evidence="3">3.1.1.-</ecNumber>
    </recommendedName>
</protein>
<dbReference type="AlphaFoldDB" id="A0A0H2RIA9"/>
<keyword evidence="3" id="KW-0732">Signal</keyword>
<dbReference type="PROSITE" id="PS00122">
    <property type="entry name" value="CARBOXYLESTERASE_B_1"/>
    <property type="match status" value="1"/>
</dbReference>
<evidence type="ECO:0000259" key="4">
    <source>
        <dbReference type="Pfam" id="PF00135"/>
    </source>
</evidence>
<sequence>MLLHLLTFTALSVTSATAALTSPLGPVVDLGYAAYVGNSTSPTGELSSSVTFFGGIPYAQPPLGDLRFRAPRELDETPVALGDEAKLSVVDARNWGAPCIQMPAVSGVGSEDCLLLNVWKPTDAREGDNLPVMVYIYGGGFYAGNPEAFPMYDWVSQSNPKIIAVSIAYRLNIFGFLSSKEVQADGDFNAGLLDQRAALEWVQRNIAKFGGDPGEVTIAGESAGGASVVMQVVAYGGAFRVPFKRAIAQSIGYGPTPTPDETEQYFQNVTSVVGCPSSGPEAMPCLRNASIGALVAAANHVPMGRVCPEPDGPDGFLPELPSRLITSGSFSKVEFIGGHCTNDGRTFVGGAPGDFVSDEDVAMRVFERWGDHISSELVKEALALYPAPGTPGSPFATQYDRAWTMAQEIIFGCMDWFLADKMAEKGVGNVFNFRFNTPDPVLLAETPYEGVMHTSDIYYLFDGKHFGAANAGFTFRAFNSTEVPVNEEVIAFWTSFASSGNPSTSKKSFSPTWQTFPTSKGRMVLTEGKNSSGTASSMEVTPTDEINRCRFWMSLNATSNTTI</sequence>
<gene>
    <name evidence="5" type="ORF">SCHPADRAFT_831237</name>
</gene>
<keyword evidence="6" id="KW-1185">Reference proteome</keyword>
<dbReference type="Pfam" id="PF00135">
    <property type="entry name" value="COesterase"/>
    <property type="match status" value="1"/>
</dbReference>
<dbReference type="InterPro" id="IPR029058">
    <property type="entry name" value="AB_hydrolase_fold"/>
</dbReference>
<evidence type="ECO:0000313" key="6">
    <source>
        <dbReference type="Proteomes" id="UP000053477"/>
    </source>
</evidence>
<comment type="similarity">
    <text evidence="1 3">Belongs to the type-B carboxylesterase/lipase family.</text>
</comment>
<dbReference type="STRING" id="27342.A0A0H2RIA9"/>
<feature type="signal peptide" evidence="3">
    <location>
        <begin position="1"/>
        <end position="18"/>
    </location>
</feature>
<feature type="domain" description="Carboxylesterase type B" evidence="4">
    <location>
        <begin position="27"/>
        <end position="539"/>
    </location>
</feature>
<dbReference type="SUPFAM" id="SSF53474">
    <property type="entry name" value="alpha/beta-Hydrolases"/>
    <property type="match status" value="1"/>
</dbReference>
<evidence type="ECO:0000256" key="3">
    <source>
        <dbReference type="RuleBase" id="RU361235"/>
    </source>
</evidence>
<evidence type="ECO:0000256" key="2">
    <source>
        <dbReference type="ARBA" id="ARBA00022801"/>
    </source>
</evidence>
<accession>A0A0H2RIA9</accession>
<dbReference type="InterPro" id="IPR050309">
    <property type="entry name" value="Type-B_Carboxylest/Lipase"/>
</dbReference>
<dbReference type="EMBL" id="KQ086002">
    <property type="protein sequence ID" value="KLO11372.1"/>
    <property type="molecule type" value="Genomic_DNA"/>
</dbReference>